<organism evidence="2">
    <name type="scientific">Bradyrhizobium barranii subsp. barranii</name>
    <dbReference type="NCBI Taxonomy" id="2823807"/>
    <lineage>
        <taxon>Bacteria</taxon>
        <taxon>Pseudomonadati</taxon>
        <taxon>Pseudomonadota</taxon>
        <taxon>Alphaproteobacteria</taxon>
        <taxon>Hyphomicrobiales</taxon>
        <taxon>Nitrobacteraceae</taxon>
        <taxon>Bradyrhizobium</taxon>
        <taxon>Bradyrhizobium barranii</taxon>
    </lineage>
</organism>
<reference evidence="3 4" key="3">
    <citation type="journal article" date="2022" name="Int. J. Syst. Evol. Microbiol.">
        <title>Strains of Bradyrhizobium barranii sp. nov. associated with legumes native to Canada are symbionts of soybeans and belong to different subspecies (subsp. barranii subsp. nov. and subsp. apii subsp. nov.) and symbiovars (sv. glycinearum and sv. septentrionale).</title>
        <authorList>
            <person name="Bromfield E.S.P."/>
            <person name="Cloutier S."/>
            <person name="Wasai-Hara S."/>
            <person name="Minamisawa K."/>
        </authorList>
    </citation>
    <scope>NUCLEOTIDE SEQUENCE [LARGE SCALE GENOMIC DNA]</scope>
    <source>
        <strain evidence="3 4">323S2</strain>
    </source>
</reference>
<name>A0A7Z0Q7G2_9BRAD</name>
<gene>
    <name evidence="3" type="ORF">G6321_00005480</name>
    <name evidence="2" type="ORF">G6321_12665</name>
</gene>
<evidence type="ECO:0000313" key="4">
    <source>
        <dbReference type="Proteomes" id="UP000564836"/>
    </source>
</evidence>
<dbReference type="EMBL" id="JACBFH010000001">
    <property type="protein sequence ID" value="NYY89243.1"/>
    <property type="molecule type" value="Genomic_DNA"/>
</dbReference>
<reference evidence="3 4" key="1">
    <citation type="journal article" date="2017" name="Syst. Appl. Microbiol.">
        <title>Soybeans inoculated with root zone soils of Canadian native legumes harbour diverse and novel Bradyrhizobium spp. that possess agricultural potential.</title>
        <authorList>
            <person name="Bromfield E.S.P."/>
            <person name="Cloutier S."/>
            <person name="Tambong J.T."/>
            <person name="Tran Thi T.V."/>
        </authorList>
    </citation>
    <scope>NUCLEOTIDE SEQUENCE [LARGE SCALE GENOMIC DNA]</scope>
    <source>
        <strain evidence="3 4">323S2</strain>
    </source>
</reference>
<sequence>MALREYRTEAAVAASEAEAAETFSPAYWVCLALLLATAVLAARIASIW</sequence>
<evidence type="ECO:0000313" key="2">
    <source>
        <dbReference type="EMBL" id="NYY89243.1"/>
    </source>
</evidence>
<dbReference type="AlphaFoldDB" id="A0A7Z0Q7G2"/>
<evidence type="ECO:0000313" key="3">
    <source>
        <dbReference type="EMBL" id="UGX94667.1"/>
    </source>
</evidence>
<accession>A0A7Z0Q7G2</accession>
<evidence type="ECO:0000256" key="1">
    <source>
        <dbReference type="SAM" id="Phobius"/>
    </source>
</evidence>
<dbReference type="RefSeq" id="WP_166345217.1">
    <property type="nucleotide sequence ID" value="NZ_CP088280.1"/>
</dbReference>
<keyword evidence="1" id="KW-1133">Transmembrane helix</keyword>
<reference evidence="2" key="2">
    <citation type="submission" date="2020-06" db="EMBL/GenBank/DDBJ databases">
        <title>Whole Genome Sequence of Bradyrhizobium sp. Strain 323S2.</title>
        <authorList>
            <person name="Bromfield E.S.P."/>
        </authorList>
    </citation>
    <scope>NUCLEOTIDE SEQUENCE [LARGE SCALE GENOMIC DNA]</scope>
    <source>
        <strain evidence="2">323S2</strain>
    </source>
</reference>
<proteinExistence type="predicted"/>
<dbReference type="Proteomes" id="UP000564836">
    <property type="component" value="Chromosome"/>
</dbReference>
<protein>
    <submittedName>
        <fullName evidence="2">Uncharacterized protein</fullName>
    </submittedName>
</protein>
<dbReference type="EMBL" id="CP088280">
    <property type="protein sequence ID" value="UGX94667.1"/>
    <property type="molecule type" value="Genomic_DNA"/>
</dbReference>
<keyword evidence="1" id="KW-0472">Membrane</keyword>
<keyword evidence="1" id="KW-0812">Transmembrane</keyword>
<feature type="transmembrane region" description="Helical" evidence="1">
    <location>
        <begin position="26"/>
        <end position="45"/>
    </location>
</feature>